<evidence type="ECO:0000313" key="4">
    <source>
        <dbReference type="Proteomes" id="UP001180087"/>
    </source>
</evidence>
<sequence length="250" mass="28003">MEAVLYIGHGTRVPQGVAEALDFIDRGKEGVEAPIQESCFLELVEPDILEGIKRCVDRGATCISVVPILLLTAMHAKKDIPDELKKAQNLYPHIEFKYGRPFGIHKKITNALLDRVKEKGEPGYEDMVLLVGRGSSDPEVKRDLTSIAEDLQSLHPFKEVAISFMYGAKPKLREALLTAQESGAKRVFIVPYLLFSGLVMYEIEEELEKLPDSEQEFILCESLGYHPSIAEVLQERANELLDSKTAFEMV</sequence>
<keyword evidence="4" id="KW-1185">Reference proteome</keyword>
<dbReference type="Proteomes" id="UP001180087">
    <property type="component" value="Chromosome"/>
</dbReference>
<dbReference type="InterPro" id="IPR050963">
    <property type="entry name" value="Sirohydro_Cobaltochel/CbiX"/>
</dbReference>
<dbReference type="EMBL" id="CP129113">
    <property type="protein sequence ID" value="WLV25051.1"/>
    <property type="molecule type" value="Genomic_DNA"/>
</dbReference>
<dbReference type="PANTHER" id="PTHR33542:SF3">
    <property type="entry name" value="SIROHYDROCHLORIN FERROCHELATASE, CHLOROPLASTIC"/>
    <property type="match status" value="1"/>
</dbReference>
<dbReference type="CDD" id="cd03414">
    <property type="entry name" value="CbiX_SirB_C"/>
    <property type="match status" value="1"/>
</dbReference>
<proteinExistence type="predicted"/>
<dbReference type="PANTHER" id="PTHR33542">
    <property type="entry name" value="SIROHYDROCHLORIN FERROCHELATASE, CHLOROPLASTIC"/>
    <property type="match status" value="1"/>
</dbReference>
<protein>
    <submittedName>
        <fullName evidence="3">Sirohydrochlorin chelatase</fullName>
    </submittedName>
</protein>
<gene>
    <name evidence="3" type="ORF">QR721_02085</name>
</gene>
<dbReference type="SUPFAM" id="SSF53800">
    <property type="entry name" value="Chelatase"/>
    <property type="match status" value="1"/>
</dbReference>
<keyword evidence="1" id="KW-0479">Metal-binding</keyword>
<evidence type="ECO:0000313" key="3">
    <source>
        <dbReference type="EMBL" id="WLV25051.1"/>
    </source>
</evidence>
<evidence type="ECO:0000256" key="2">
    <source>
        <dbReference type="ARBA" id="ARBA00023239"/>
    </source>
</evidence>
<name>A0ABY9KWD9_9BACI</name>
<evidence type="ECO:0000256" key="1">
    <source>
        <dbReference type="ARBA" id="ARBA00022723"/>
    </source>
</evidence>
<dbReference type="InterPro" id="IPR002762">
    <property type="entry name" value="CbiX-like"/>
</dbReference>
<dbReference type="RefSeq" id="WP_348028701.1">
    <property type="nucleotide sequence ID" value="NZ_CP129113.1"/>
</dbReference>
<accession>A0ABY9KWD9</accession>
<keyword evidence="2" id="KW-0456">Lyase</keyword>
<dbReference type="CDD" id="cd03416">
    <property type="entry name" value="CbiX_SirB_N"/>
    <property type="match status" value="1"/>
</dbReference>
<dbReference type="Pfam" id="PF01903">
    <property type="entry name" value="CbiX"/>
    <property type="match status" value="2"/>
</dbReference>
<organism evidence="3 4">
    <name type="scientific">Aciduricibacillus chroicocephali</name>
    <dbReference type="NCBI Taxonomy" id="3054939"/>
    <lineage>
        <taxon>Bacteria</taxon>
        <taxon>Bacillati</taxon>
        <taxon>Bacillota</taxon>
        <taxon>Bacilli</taxon>
        <taxon>Bacillales</taxon>
        <taxon>Bacillaceae</taxon>
        <taxon>Aciduricibacillus</taxon>
    </lineage>
</organism>
<reference evidence="3" key="1">
    <citation type="submission" date="2023-06" db="EMBL/GenBank/DDBJ databases">
        <title>A Treasure from Seagulls: Isolation and Description of Aciduricobacillus qingdaonensis gen. nov., sp. nov., a Rare Obligately Uric Acid-utilizing Member in the Family Bacillaceae.</title>
        <authorList>
            <person name="Liu W."/>
            <person name="Wang B."/>
        </authorList>
    </citation>
    <scope>NUCLEOTIDE SEQUENCE</scope>
    <source>
        <strain evidence="3">44XB</strain>
    </source>
</reference>
<dbReference type="Gene3D" id="3.40.50.1400">
    <property type="match status" value="2"/>
</dbReference>